<name>A0A6F8ZED2_9FIRM</name>
<dbReference type="Proteomes" id="UP000503399">
    <property type="component" value="Chromosome"/>
</dbReference>
<dbReference type="PIRSF" id="PIRSF005788">
    <property type="entry name" value="NifK"/>
    <property type="match status" value="1"/>
</dbReference>
<keyword evidence="2" id="KW-1185">Reference proteome</keyword>
<organism evidence="1 2">
    <name type="scientific">Candidatus Hydrogenisulfobacillus filiaventi</name>
    <dbReference type="NCBI Taxonomy" id="2707344"/>
    <lineage>
        <taxon>Bacteria</taxon>
        <taxon>Bacillati</taxon>
        <taxon>Bacillota</taxon>
        <taxon>Clostridia</taxon>
        <taxon>Eubacteriales</taxon>
        <taxon>Clostridiales Family XVII. Incertae Sedis</taxon>
        <taxon>Candidatus Hydrogenisulfobacillus</taxon>
    </lineage>
</organism>
<evidence type="ECO:0000313" key="2">
    <source>
        <dbReference type="Proteomes" id="UP000503399"/>
    </source>
</evidence>
<evidence type="ECO:0000313" key="1">
    <source>
        <dbReference type="EMBL" id="CAB1127959.1"/>
    </source>
</evidence>
<sequence>MEPVDAGLDSRSLPAVSDELVRQLRATYALASSRPLSEEALLRPFLPEPEVRRRRTDADLDDRLKGYIRVFYQAVAAVVEREIGALVTVALDLNEESFGRVLLYAGRLLLYEGSLRDAYRFGFRDRNHLDDTGRRIVRQCLEAAAAFPDALRA</sequence>
<reference evidence="1 2" key="1">
    <citation type="submission" date="2020-02" db="EMBL/GenBank/DDBJ databases">
        <authorList>
            <person name="Hogendoorn C."/>
        </authorList>
    </citation>
    <scope>NUCLEOTIDE SEQUENCE [LARGE SCALE GENOMIC DNA]</scope>
    <source>
        <strain evidence="1">R501</strain>
    </source>
</reference>
<dbReference type="AlphaFoldDB" id="A0A6F8ZED2"/>
<dbReference type="EMBL" id="LR778114">
    <property type="protein sequence ID" value="CAB1127959.1"/>
    <property type="molecule type" value="Genomic_DNA"/>
</dbReference>
<proteinExistence type="predicted"/>
<dbReference type="Pfam" id="PF03270">
    <property type="entry name" value="DUF269"/>
    <property type="match status" value="1"/>
</dbReference>
<accession>A0A6F8ZED2</accession>
<gene>
    <name evidence="1" type="ORF">R50_0453</name>
</gene>
<dbReference type="InterPro" id="IPR004952">
    <property type="entry name" value="NifX-assoc_nitrogen_fix"/>
</dbReference>
<protein>
    <submittedName>
        <fullName evidence="1">NifX-associated protein</fullName>
    </submittedName>
</protein>
<dbReference type="Gene3D" id="1.10.3100.20">
    <property type="entry name" value="Protein of unknown function DUF269"/>
    <property type="match status" value="1"/>
</dbReference>
<dbReference type="KEGG" id="hfv:R50_0453"/>